<feature type="active site" description="Proton donor/acceptor" evidence="7">
    <location>
        <position position="419"/>
    </location>
</feature>
<keyword evidence="6" id="KW-0482">Metalloprotease</keyword>
<evidence type="ECO:0000313" key="10">
    <source>
        <dbReference type="EMBL" id="QVT81799.1"/>
    </source>
</evidence>
<feature type="signal peptide" evidence="8">
    <location>
        <begin position="1"/>
        <end position="30"/>
    </location>
</feature>
<evidence type="ECO:0000256" key="6">
    <source>
        <dbReference type="ARBA" id="ARBA00023049"/>
    </source>
</evidence>
<evidence type="ECO:0000256" key="5">
    <source>
        <dbReference type="ARBA" id="ARBA00022833"/>
    </source>
</evidence>
<evidence type="ECO:0000256" key="3">
    <source>
        <dbReference type="ARBA" id="ARBA00022670"/>
    </source>
</evidence>
<feature type="chain" id="PRO_5047113372" evidence="8">
    <location>
        <begin position="31"/>
        <end position="699"/>
    </location>
</feature>
<dbReference type="Gene3D" id="3.40.630.10">
    <property type="entry name" value="Zn peptidases"/>
    <property type="match status" value="1"/>
</dbReference>
<organism evidence="10 11">
    <name type="scientific">Nocardioides aquaticus</name>
    <dbReference type="NCBI Taxonomy" id="160826"/>
    <lineage>
        <taxon>Bacteria</taxon>
        <taxon>Bacillati</taxon>
        <taxon>Actinomycetota</taxon>
        <taxon>Actinomycetes</taxon>
        <taxon>Propionibacteriales</taxon>
        <taxon>Nocardioidaceae</taxon>
        <taxon>Nocardioides</taxon>
    </lineage>
</organism>
<dbReference type="SUPFAM" id="SSF53187">
    <property type="entry name" value="Zn-dependent exopeptidases"/>
    <property type="match status" value="1"/>
</dbReference>
<accession>A0ABX8END0</accession>
<evidence type="ECO:0000256" key="7">
    <source>
        <dbReference type="PROSITE-ProRule" id="PRU01379"/>
    </source>
</evidence>
<sequence length="699" mass="75676">MRPRLQSRRRRLTALGAGLSGALALTLASAAVTGPASGEPGNGADDRVQVVKVDAPTVAQRNEVLALGLDPTEHADKSGIEVVLYNEADRELLREAGFTWSVEVRDLEAQAERQRKADAAYAARVDESPLPSGRTAYRTYDEYLSDMRMLAERYPRLTRPLTLERRTVLGEPIRGLEITTGADTVADGKPTFLLLGAHHAREWPSSENTLEFGFDMLQSYADGDARARTLLGGSRLIIVPVVNVDGFKVSRGAEPLGDFSTFDYEMKRKNCSISEDTPEQYLGGTCEENPAGRLRGTDLNRNYPGFWGGGGASTSWSGDTYRGDGPGSEPESDAVRSLISERAVTMMISNHTYSNLILRPPAIASTGKSPDELALKELGDSWAEENGYVSQASYQLYDTSGSTEDWSYWVTGGFGYTFEIGPDGFHPAYEDAVVGEYTGTTEAAGGGGGNREAYLQAMEAAMAPKYHSQVIGRAPARRTVTVSKTHVSPTSPVLQADGTTRSQIYFEDHLTTRYRSDGGRFRMHVNPSTRPLVAGRYGRLPEAPPQDTITLTNPAGVPAEGGSEETTFDVQGLPEADNGFATVSIEWPDDADWDFYVTGPDGETVGSGATLDNPEVITIPDPVAGTYTLTAENYEGAVGEWSGEVSFSGPEPPQTSGIEEAWQLTCTDRRGEVHASRTVVVDRGEKVRVGRACVPRKRR</sequence>
<dbReference type="Proteomes" id="UP000679307">
    <property type="component" value="Chromosome"/>
</dbReference>
<evidence type="ECO:0000256" key="1">
    <source>
        <dbReference type="ARBA" id="ARBA00001947"/>
    </source>
</evidence>
<dbReference type="PANTHER" id="PTHR11705:SF143">
    <property type="entry name" value="SLL0236 PROTEIN"/>
    <property type="match status" value="1"/>
</dbReference>
<gene>
    <name evidence="10" type="primary">cpt</name>
    <name evidence="10" type="ORF">ENKNEFLB_04216</name>
</gene>
<keyword evidence="5" id="KW-0862">Zinc</keyword>
<dbReference type="InterPro" id="IPR000834">
    <property type="entry name" value="Peptidase_M14"/>
</dbReference>
<keyword evidence="3" id="KW-0645">Protease</keyword>
<feature type="domain" description="Peptidase M14" evidence="9">
    <location>
        <begin position="136"/>
        <end position="461"/>
    </location>
</feature>
<name>A0ABX8END0_9ACTN</name>
<evidence type="ECO:0000256" key="8">
    <source>
        <dbReference type="SAM" id="SignalP"/>
    </source>
</evidence>
<reference evidence="10 11" key="1">
    <citation type="submission" date="2021-05" db="EMBL/GenBank/DDBJ databases">
        <title>Complete genome of Nocardioides aquaticus KCTC 9944T isolated from meromictic and hypersaline Ekho Lake, Antarctica.</title>
        <authorList>
            <person name="Hwang K."/>
            <person name="Kim K.M."/>
            <person name="Choe H."/>
        </authorList>
    </citation>
    <scope>NUCLEOTIDE SEQUENCE [LARGE SCALE GENOMIC DNA]</scope>
    <source>
        <strain evidence="10 11">KCTC 9944</strain>
    </source>
</reference>
<keyword evidence="11" id="KW-1185">Reference proteome</keyword>
<keyword evidence="10" id="KW-0121">Carboxypeptidase</keyword>
<dbReference type="Pfam" id="PF00246">
    <property type="entry name" value="Peptidase_M14"/>
    <property type="match status" value="1"/>
</dbReference>
<comment type="similarity">
    <text evidence="2 7">Belongs to the peptidase M14 family.</text>
</comment>
<evidence type="ECO:0000256" key="2">
    <source>
        <dbReference type="ARBA" id="ARBA00005988"/>
    </source>
</evidence>
<dbReference type="PROSITE" id="PS52035">
    <property type="entry name" value="PEPTIDASE_M14"/>
    <property type="match status" value="1"/>
</dbReference>
<proteinExistence type="inferred from homology"/>
<dbReference type="GO" id="GO:0004180">
    <property type="term" value="F:carboxypeptidase activity"/>
    <property type="evidence" value="ECO:0007669"/>
    <property type="project" value="UniProtKB-KW"/>
</dbReference>
<comment type="cofactor">
    <cofactor evidence="1">
        <name>Zn(2+)</name>
        <dbReference type="ChEBI" id="CHEBI:29105"/>
    </cofactor>
</comment>
<dbReference type="EMBL" id="CP075371">
    <property type="protein sequence ID" value="QVT81799.1"/>
    <property type="molecule type" value="Genomic_DNA"/>
</dbReference>
<dbReference type="EC" id="3.4.17.18" evidence="10"/>
<evidence type="ECO:0000313" key="11">
    <source>
        <dbReference type="Proteomes" id="UP000679307"/>
    </source>
</evidence>
<keyword evidence="4 10" id="KW-0378">Hydrolase</keyword>
<dbReference type="RefSeq" id="WP_214057111.1">
    <property type="nucleotide sequence ID" value="NZ_BAAAHS010000028.1"/>
</dbReference>
<evidence type="ECO:0000259" key="9">
    <source>
        <dbReference type="PROSITE" id="PS52035"/>
    </source>
</evidence>
<dbReference type="PANTHER" id="PTHR11705">
    <property type="entry name" value="PROTEASE FAMILY M14 CARBOXYPEPTIDASE A,B"/>
    <property type="match status" value="1"/>
</dbReference>
<keyword evidence="8" id="KW-0732">Signal</keyword>
<dbReference type="Gene3D" id="2.60.120.380">
    <property type="match status" value="1"/>
</dbReference>
<dbReference type="SMART" id="SM00631">
    <property type="entry name" value="Zn_pept"/>
    <property type="match status" value="1"/>
</dbReference>
<evidence type="ECO:0000256" key="4">
    <source>
        <dbReference type="ARBA" id="ARBA00022801"/>
    </source>
</evidence>
<protein>
    <submittedName>
        <fullName evidence="10">Carboxypeptidase T</fullName>
        <ecNumber evidence="10">3.4.17.18</ecNumber>
    </submittedName>
</protein>